<keyword evidence="3" id="KW-1185">Reference proteome</keyword>
<feature type="transmembrane region" description="Helical" evidence="1">
    <location>
        <begin position="141"/>
        <end position="158"/>
    </location>
</feature>
<proteinExistence type="predicted"/>
<comment type="caution">
    <text evidence="2">The sequence shown here is derived from an EMBL/GenBank/DDBJ whole genome shotgun (WGS) entry which is preliminary data.</text>
</comment>
<name>A0ABT9GMG0_9GAMM</name>
<evidence type="ECO:0000313" key="3">
    <source>
        <dbReference type="Proteomes" id="UP001236258"/>
    </source>
</evidence>
<gene>
    <name evidence="2" type="ORF">Q3O59_02285</name>
</gene>
<reference evidence="2 3" key="1">
    <citation type="submission" date="2023-08" db="EMBL/GenBank/DDBJ databases">
        <authorList>
            <person name="Joshi A."/>
            <person name="Thite S."/>
        </authorList>
    </citation>
    <scope>NUCLEOTIDE SEQUENCE [LARGE SCALE GENOMIC DNA]</scope>
    <source>
        <strain evidence="2 3">1E1</strain>
    </source>
</reference>
<accession>A0ABT9GMG0</accession>
<dbReference type="RefSeq" id="WP_305944052.1">
    <property type="nucleotide sequence ID" value="NZ_JAUZVY010000001.1"/>
</dbReference>
<dbReference type="Proteomes" id="UP001236258">
    <property type="component" value="Unassembled WGS sequence"/>
</dbReference>
<keyword evidence="1" id="KW-1133">Transmembrane helix</keyword>
<sequence>MARLKRLPVPAQCILICALLFLAWHFRYYTTGVDEAELSKVEGTLYSFECKSRFRGSDDIVLYTSLREEEIWLRAWQKCKNLSDAMSYAASPQEVIFYTQKTRGIFSTINKTDGVLRVYAVDVKSPRKQLIYPANGLGKRLNPNILAILLACVAFVLADNLRDKWWDIYQAKKKLNR</sequence>
<protein>
    <submittedName>
        <fullName evidence="2">Uncharacterized protein</fullName>
    </submittedName>
</protein>
<keyword evidence="1" id="KW-0812">Transmembrane</keyword>
<evidence type="ECO:0000313" key="2">
    <source>
        <dbReference type="EMBL" id="MDP4527861.1"/>
    </source>
</evidence>
<organism evidence="2 3">
    <name type="scientific">Alkalimonas delamerensis</name>
    <dbReference type="NCBI Taxonomy" id="265981"/>
    <lineage>
        <taxon>Bacteria</taxon>
        <taxon>Pseudomonadati</taxon>
        <taxon>Pseudomonadota</taxon>
        <taxon>Gammaproteobacteria</taxon>
        <taxon>Alkalimonas</taxon>
    </lineage>
</organism>
<dbReference type="EMBL" id="JAUZVY010000001">
    <property type="protein sequence ID" value="MDP4527861.1"/>
    <property type="molecule type" value="Genomic_DNA"/>
</dbReference>
<feature type="transmembrane region" description="Helical" evidence="1">
    <location>
        <begin position="7"/>
        <end position="26"/>
    </location>
</feature>
<keyword evidence="1" id="KW-0472">Membrane</keyword>
<evidence type="ECO:0000256" key="1">
    <source>
        <dbReference type="SAM" id="Phobius"/>
    </source>
</evidence>